<reference evidence="1 2" key="1">
    <citation type="submission" date="2016-12" db="EMBL/GenBank/DDBJ databases">
        <authorList>
            <person name="Song W.-J."/>
            <person name="Kurnit D.M."/>
        </authorList>
    </citation>
    <scope>NUCLEOTIDE SEQUENCE [LARGE SCALE GENOMIC DNA]</scope>
    <source>
        <strain evidence="1 2">IMCC3135</strain>
    </source>
</reference>
<dbReference type="KEGG" id="gai:IMCC3135_10885"/>
<protein>
    <recommendedName>
        <fullName evidence="3">Transposase IS4-like domain-containing protein</fullName>
    </recommendedName>
</protein>
<proteinExistence type="predicted"/>
<organism evidence="1 2">
    <name type="scientific">Granulosicoccus antarcticus IMCC3135</name>
    <dbReference type="NCBI Taxonomy" id="1192854"/>
    <lineage>
        <taxon>Bacteria</taxon>
        <taxon>Pseudomonadati</taxon>
        <taxon>Pseudomonadota</taxon>
        <taxon>Gammaproteobacteria</taxon>
        <taxon>Chromatiales</taxon>
        <taxon>Granulosicoccaceae</taxon>
        <taxon>Granulosicoccus</taxon>
    </lineage>
</organism>
<evidence type="ECO:0000313" key="1">
    <source>
        <dbReference type="EMBL" id="ASJ72269.1"/>
    </source>
</evidence>
<keyword evidence="2" id="KW-1185">Reference proteome</keyword>
<dbReference type="Proteomes" id="UP000250079">
    <property type="component" value="Chromosome"/>
</dbReference>
<sequence>MSLTPSTWPTRSGASHGDETIIGNLRQLYRLDKVASGSQISNLLDLVKPSELRKAFRALHSSAQRDKVLEDFAIFDNRYLLSIDGTGLHTSTKMKCSQCGVTKHRNAEIEYYQQSLVAVIVDSEKKSVLPLDFEPIVKSDGDKKNDCERSAAKRLLLAINQQYCNRPFVVLEDALAANDPHIQTLIGYGMDFIINTKPVGNAPLPNDVKSLLCLLTVIIRIPPPCRILIYVGRRGVHPFRCYEKGPDGMHPSIDQIENDGGADFNHFISHLQAVNVVFLEYFFVNFGVCDIERSKEMQDLF</sequence>
<dbReference type="OrthoDB" id="6192860at2"/>
<dbReference type="RefSeq" id="WP_088917594.1">
    <property type="nucleotide sequence ID" value="NZ_CP018632.1"/>
</dbReference>
<dbReference type="AlphaFoldDB" id="A0A2Z2NM60"/>
<accession>A0A2Z2NM60</accession>
<gene>
    <name evidence="1" type="ORF">IMCC3135_10885</name>
</gene>
<evidence type="ECO:0008006" key="3">
    <source>
        <dbReference type="Google" id="ProtNLM"/>
    </source>
</evidence>
<evidence type="ECO:0000313" key="2">
    <source>
        <dbReference type="Proteomes" id="UP000250079"/>
    </source>
</evidence>
<name>A0A2Z2NM60_9GAMM</name>
<dbReference type="EMBL" id="CP018632">
    <property type="protein sequence ID" value="ASJ72269.1"/>
    <property type="molecule type" value="Genomic_DNA"/>
</dbReference>